<evidence type="ECO:0000259" key="16">
    <source>
        <dbReference type="PROSITE" id="PS50850"/>
    </source>
</evidence>
<name>A0A6G0XS36_9STRA</name>
<evidence type="ECO:0000256" key="6">
    <source>
        <dbReference type="ARBA" id="ARBA00023136"/>
    </source>
</evidence>
<organism evidence="17 18">
    <name type="scientific">Aphanomyces euteiches</name>
    <dbReference type="NCBI Taxonomy" id="100861"/>
    <lineage>
        <taxon>Eukaryota</taxon>
        <taxon>Sar</taxon>
        <taxon>Stramenopiles</taxon>
        <taxon>Oomycota</taxon>
        <taxon>Saprolegniomycetes</taxon>
        <taxon>Saprolegniales</taxon>
        <taxon>Verrucalvaceae</taxon>
        <taxon>Aphanomyces</taxon>
    </lineage>
</organism>
<evidence type="ECO:0000256" key="1">
    <source>
        <dbReference type="ARBA" id="ARBA00004141"/>
    </source>
</evidence>
<keyword evidence="6 15" id="KW-0472">Membrane</keyword>
<feature type="transmembrane region" description="Helical" evidence="15">
    <location>
        <begin position="324"/>
        <end position="345"/>
    </location>
</feature>
<evidence type="ECO:0000256" key="15">
    <source>
        <dbReference type="SAM" id="Phobius"/>
    </source>
</evidence>
<dbReference type="InterPro" id="IPR036259">
    <property type="entry name" value="MFS_trans_sf"/>
</dbReference>
<evidence type="ECO:0000256" key="12">
    <source>
        <dbReference type="ARBA" id="ARBA00044710"/>
    </source>
</evidence>
<comment type="catalytic activity">
    <reaction evidence="10">
        <text>D-mannose(out) = D-mannose(in)</text>
        <dbReference type="Rhea" id="RHEA:78391"/>
        <dbReference type="ChEBI" id="CHEBI:4208"/>
    </reaction>
    <physiologicalReaction direction="left-to-right" evidence="10">
        <dbReference type="Rhea" id="RHEA:78392"/>
    </physiologicalReaction>
</comment>
<dbReference type="GO" id="GO:0016020">
    <property type="term" value="C:membrane"/>
    <property type="evidence" value="ECO:0007669"/>
    <property type="project" value="UniProtKB-SubCell"/>
</dbReference>
<proteinExistence type="inferred from homology"/>
<feature type="transmembrane region" description="Helical" evidence="15">
    <location>
        <begin position="117"/>
        <end position="136"/>
    </location>
</feature>
<comment type="catalytic activity">
    <reaction evidence="8">
        <text>D-glucose(out) = D-glucose(in)</text>
        <dbReference type="Rhea" id="RHEA:60376"/>
        <dbReference type="ChEBI" id="CHEBI:4167"/>
    </reaction>
    <physiologicalReaction direction="left-to-right" evidence="8">
        <dbReference type="Rhea" id="RHEA:60377"/>
    </physiologicalReaction>
</comment>
<keyword evidence="18" id="KW-1185">Reference proteome</keyword>
<dbReference type="InterPro" id="IPR050360">
    <property type="entry name" value="MFS_Sugar_Transporters"/>
</dbReference>
<feature type="domain" description="Major facilitator superfamily (MFS) profile" evidence="16">
    <location>
        <begin position="30"/>
        <end position="481"/>
    </location>
</feature>
<gene>
    <name evidence="17" type="ORF">Ae201684_002030</name>
</gene>
<comment type="subunit">
    <text evidence="3">Homodimer.</text>
</comment>
<evidence type="ECO:0000256" key="8">
    <source>
        <dbReference type="ARBA" id="ARBA00044648"/>
    </source>
</evidence>
<keyword evidence="5 15" id="KW-1133">Transmembrane helix</keyword>
<dbReference type="SUPFAM" id="SSF103473">
    <property type="entry name" value="MFS general substrate transporter"/>
    <property type="match status" value="1"/>
</dbReference>
<dbReference type="PROSITE" id="PS00216">
    <property type="entry name" value="SUGAR_TRANSPORT_1"/>
    <property type="match status" value="1"/>
</dbReference>
<evidence type="ECO:0000256" key="5">
    <source>
        <dbReference type="ARBA" id="ARBA00022989"/>
    </source>
</evidence>
<evidence type="ECO:0000256" key="3">
    <source>
        <dbReference type="ARBA" id="ARBA00011738"/>
    </source>
</evidence>
<dbReference type="AlphaFoldDB" id="A0A6G0XS36"/>
<accession>A0A6G0XS36</accession>
<feature type="transmembrane region" description="Helical" evidence="15">
    <location>
        <begin position="142"/>
        <end position="165"/>
    </location>
</feature>
<keyword evidence="14" id="KW-0813">Transport</keyword>
<feature type="transmembrane region" description="Helical" evidence="15">
    <location>
        <begin position="206"/>
        <end position="228"/>
    </location>
</feature>
<dbReference type="InterPro" id="IPR005829">
    <property type="entry name" value="Sugar_transporter_CS"/>
</dbReference>
<feature type="transmembrane region" description="Helical" evidence="15">
    <location>
        <begin position="352"/>
        <end position="372"/>
    </location>
</feature>
<feature type="transmembrane region" description="Helical" evidence="15">
    <location>
        <begin position="177"/>
        <end position="200"/>
    </location>
</feature>
<feature type="transmembrane region" description="Helical" evidence="15">
    <location>
        <begin position="93"/>
        <end position="110"/>
    </location>
</feature>
<dbReference type="FunFam" id="1.20.1250.20:FF:000129">
    <property type="entry name" value="Major Facilitator Superfamily (MFS)"/>
    <property type="match status" value="1"/>
</dbReference>
<feature type="transmembrane region" description="Helical" evidence="15">
    <location>
        <begin position="428"/>
        <end position="446"/>
    </location>
</feature>
<dbReference type="GO" id="GO:0005351">
    <property type="term" value="F:carbohydrate:proton symporter activity"/>
    <property type="evidence" value="ECO:0007669"/>
    <property type="project" value="TreeGrafter"/>
</dbReference>
<sequence length="519" mass="56609">MADSVDAAVAVPVVSSSTQSNGSNRYAITVCVFASLGGIYFGYDQGVTGGVLVMSSFLNHFCVGYGGNDYDQCTASSLELPDNWLNFTTTYMVLYYVGCMIGAYFGGVIADKFGRRAAIFAASLVYCVGTFLLLFTNHGNHTMALFARVIQGIGVGISSFSSPIFGAEMAPKELRGMLSGFMLMAIVTGILISGLINYGVQDTEHGWRITISVATIFPVILMGGIFFVPESPRWAYQYKGRKQAEAILVRLRQTDNVDEELTAIGDVLEQEGNGEATWKDVFHPTIRRRLYIAMILQAFQQATGINPIFTYGGQIFKDVIGNGIGSLLILQIINFFSTMPAMYWVDKTGRRTLLLLGAVGMVMGHLVAAIAFSTGCHGNDKDFGCGKGAGWIMILATAFFVFSFAISWGPIPWVYPAEIFPLKVRAKAVTLSTFANWAFGAVMIEVPKLFPYLHVNGVFFLFGFLCCCGGTFVYYMCPETKNLLLEDIELLFTVGNRVPQIVLVGEIPAEIETPAKDDL</sequence>
<dbReference type="InterPro" id="IPR020846">
    <property type="entry name" value="MFS_dom"/>
</dbReference>
<feature type="transmembrane region" description="Helical" evidence="15">
    <location>
        <begin position="290"/>
        <end position="312"/>
    </location>
</feature>
<dbReference type="PROSITE" id="PS00217">
    <property type="entry name" value="SUGAR_TRANSPORT_2"/>
    <property type="match status" value="1"/>
</dbReference>
<comment type="catalytic activity">
    <reaction evidence="11">
        <text>D-glucosamine(out) = D-glucosamine(in)</text>
        <dbReference type="Rhea" id="RHEA:78423"/>
        <dbReference type="ChEBI" id="CHEBI:58723"/>
    </reaction>
    <physiologicalReaction direction="left-to-right" evidence="11">
        <dbReference type="Rhea" id="RHEA:78424"/>
    </physiologicalReaction>
</comment>
<dbReference type="Proteomes" id="UP000481153">
    <property type="component" value="Unassembled WGS sequence"/>
</dbReference>
<evidence type="ECO:0000313" key="18">
    <source>
        <dbReference type="Proteomes" id="UP000481153"/>
    </source>
</evidence>
<dbReference type="InterPro" id="IPR003663">
    <property type="entry name" value="Sugar/inositol_transpt"/>
</dbReference>
<reference evidence="17 18" key="1">
    <citation type="submission" date="2019-07" db="EMBL/GenBank/DDBJ databases">
        <title>Genomics analysis of Aphanomyces spp. identifies a new class of oomycete effector associated with host adaptation.</title>
        <authorList>
            <person name="Gaulin E."/>
        </authorList>
    </citation>
    <scope>NUCLEOTIDE SEQUENCE [LARGE SCALE GENOMIC DNA]</scope>
    <source>
        <strain evidence="17 18">ATCC 201684</strain>
    </source>
</reference>
<evidence type="ECO:0000313" key="17">
    <source>
        <dbReference type="EMBL" id="KAF0743178.1"/>
    </source>
</evidence>
<comment type="caution">
    <text evidence="17">The sequence shown here is derived from an EMBL/GenBank/DDBJ whole genome shotgun (WGS) entry which is preliminary data.</text>
</comment>
<dbReference type="VEuPathDB" id="FungiDB:AeMF1_002851"/>
<dbReference type="PANTHER" id="PTHR48022">
    <property type="entry name" value="PLASTIDIC GLUCOSE TRANSPORTER 4"/>
    <property type="match status" value="1"/>
</dbReference>
<dbReference type="Gene3D" id="1.20.1250.20">
    <property type="entry name" value="MFS general substrate transporter like domains"/>
    <property type="match status" value="1"/>
</dbReference>
<dbReference type="EMBL" id="VJMJ01000021">
    <property type="protein sequence ID" value="KAF0743178.1"/>
    <property type="molecule type" value="Genomic_DNA"/>
</dbReference>
<dbReference type="Pfam" id="PF00083">
    <property type="entry name" value="Sugar_tr"/>
    <property type="match status" value="1"/>
</dbReference>
<evidence type="ECO:0000256" key="4">
    <source>
        <dbReference type="ARBA" id="ARBA00022692"/>
    </source>
</evidence>
<evidence type="ECO:0000256" key="9">
    <source>
        <dbReference type="ARBA" id="ARBA00044656"/>
    </source>
</evidence>
<dbReference type="PRINTS" id="PR00171">
    <property type="entry name" value="SUGRTRNSPORT"/>
</dbReference>
<comment type="catalytic activity">
    <reaction evidence="9">
        <text>D-xylose(out) = D-xylose(in)</text>
        <dbReference type="Rhea" id="RHEA:78427"/>
        <dbReference type="ChEBI" id="CHEBI:53455"/>
    </reaction>
    <physiologicalReaction direction="left-to-right" evidence="9">
        <dbReference type="Rhea" id="RHEA:78428"/>
    </physiologicalReaction>
</comment>
<comment type="catalytic activity">
    <reaction evidence="12">
        <text>D-fructose(out) = D-fructose(in)</text>
        <dbReference type="Rhea" id="RHEA:60372"/>
        <dbReference type="ChEBI" id="CHEBI:37721"/>
    </reaction>
    <physiologicalReaction direction="left-to-right" evidence="12">
        <dbReference type="Rhea" id="RHEA:60373"/>
    </physiologicalReaction>
</comment>
<evidence type="ECO:0000256" key="2">
    <source>
        <dbReference type="ARBA" id="ARBA00010992"/>
    </source>
</evidence>
<dbReference type="PANTHER" id="PTHR48022:SF2">
    <property type="entry name" value="PLASTIDIC GLUCOSE TRANSPORTER 4"/>
    <property type="match status" value="1"/>
</dbReference>
<comment type="catalytic activity">
    <reaction evidence="7">
        <text>D-galactose(in) = D-galactose(out)</text>
        <dbReference type="Rhea" id="RHEA:34915"/>
        <dbReference type="ChEBI" id="CHEBI:4139"/>
    </reaction>
    <physiologicalReaction direction="right-to-left" evidence="7">
        <dbReference type="Rhea" id="RHEA:34917"/>
    </physiologicalReaction>
</comment>
<evidence type="ECO:0000256" key="7">
    <source>
        <dbReference type="ARBA" id="ARBA00044637"/>
    </source>
</evidence>
<evidence type="ECO:0000256" key="10">
    <source>
        <dbReference type="ARBA" id="ARBA00044662"/>
    </source>
</evidence>
<dbReference type="PROSITE" id="PS50850">
    <property type="entry name" value="MFS"/>
    <property type="match status" value="1"/>
</dbReference>
<evidence type="ECO:0000256" key="11">
    <source>
        <dbReference type="ARBA" id="ARBA00044668"/>
    </source>
</evidence>
<feature type="transmembrane region" description="Helical" evidence="15">
    <location>
        <begin position="392"/>
        <end position="416"/>
    </location>
</feature>
<evidence type="ECO:0000256" key="13">
    <source>
        <dbReference type="ARBA" id="ARBA00044780"/>
    </source>
</evidence>
<comment type="subcellular location">
    <subcellularLocation>
        <location evidence="1">Membrane</location>
        <topology evidence="1">Multi-pass membrane protein</topology>
    </subcellularLocation>
</comment>
<evidence type="ECO:0000256" key="14">
    <source>
        <dbReference type="RuleBase" id="RU003346"/>
    </source>
</evidence>
<feature type="transmembrane region" description="Helical" evidence="15">
    <location>
        <begin position="26"/>
        <end position="43"/>
    </location>
</feature>
<dbReference type="InterPro" id="IPR005828">
    <property type="entry name" value="MFS_sugar_transport-like"/>
</dbReference>
<dbReference type="NCBIfam" id="TIGR00879">
    <property type="entry name" value="SP"/>
    <property type="match status" value="1"/>
</dbReference>
<feature type="transmembrane region" description="Helical" evidence="15">
    <location>
        <begin position="458"/>
        <end position="477"/>
    </location>
</feature>
<comment type="similarity">
    <text evidence="2 14">Belongs to the major facilitator superfamily. Sugar transporter (TC 2.A.1.1) family.</text>
</comment>
<protein>
    <recommendedName>
        <fullName evidence="13">Hexose transporter 1</fullName>
    </recommendedName>
</protein>
<keyword evidence="4 15" id="KW-0812">Transmembrane</keyword>